<dbReference type="EMBL" id="JADFUA010000009">
    <property type="protein sequence ID" value="MBE9610427.1"/>
    <property type="molecule type" value="Genomic_DNA"/>
</dbReference>
<evidence type="ECO:0000313" key="2">
    <source>
        <dbReference type="EMBL" id="MBE9610427.1"/>
    </source>
</evidence>
<keyword evidence="3" id="KW-1185">Reference proteome</keyword>
<reference evidence="2 3" key="1">
    <citation type="submission" date="2020-10" db="EMBL/GenBank/DDBJ databases">
        <title>The genome sequence of Chitinilyticum litopenaei 4Y14.</title>
        <authorList>
            <person name="Liu Y."/>
        </authorList>
    </citation>
    <scope>NUCLEOTIDE SEQUENCE [LARGE SCALE GENOMIC DNA]</scope>
    <source>
        <strain evidence="2 3">4Y14</strain>
    </source>
</reference>
<feature type="chain" id="PRO_5035300647" evidence="1">
    <location>
        <begin position="19"/>
        <end position="151"/>
    </location>
</feature>
<dbReference type="Proteomes" id="UP000604481">
    <property type="component" value="Unassembled WGS sequence"/>
</dbReference>
<dbReference type="RefSeq" id="WP_194116973.1">
    <property type="nucleotide sequence ID" value="NZ_JADFUA010000009.1"/>
</dbReference>
<protein>
    <submittedName>
        <fullName evidence="2">Uncharacterized protein</fullName>
    </submittedName>
</protein>
<accession>A0A8J7FLS6</accession>
<feature type="signal peptide" evidence="1">
    <location>
        <begin position="1"/>
        <end position="18"/>
    </location>
</feature>
<proteinExistence type="predicted"/>
<organism evidence="2 3">
    <name type="scientific">Chitinilyticum piscinae</name>
    <dbReference type="NCBI Taxonomy" id="2866724"/>
    <lineage>
        <taxon>Bacteria</taxon>
        <taxon>Pseudomonadati</taxon>
        <taxon>Pseudomonadota</taxon>
        <taxon>Betaproteobacteria</taxon>
        <taxon>Neisseriales</taxon>
        <taxon>Chitinibacteraceae</taxon>
        <taxon>Chitinilyticum</taxon>
    </lineage>
</organism>
<keyword evidence="1" id="KW-0732">Signal</keyword>
<comment type="caution">
    <text evidence="2">The sequence shown here is derived from an EMBL/GenBank/DDBJ whole genome shotgun (WGS) entry which is preliminary data.</text>
</comment>
<evidence type="ECO:0000313" key="3">
    <source>
        <dbReference type="Proteomes" id="UP000604481"/>
    </source>
</evidence>
<dbReference type="AlphaFoldDB" id="A0A8J7FLS6"/>
<gene>
    <name evidence="2" type="ORF">INR99_13890</name>
</gene>
<evidence type="ECO:0000256" key="1">
    <source>
        <dbReference type="SAM" id="SignalP"/>
    </source>
</evidence>
<sequence length="151" mass="16674">MRRQLAGLLLGLSALAHAGGDGAYYRVLALSQSGEEHRIVLQGHTTATGVVSGDCPRLTILSRFEPWGWWSGKRWPASVNSVAHAEALQVLREAQLRQQILFFGQMGRGLEPEPGQACTYRSRALQAWPARPAQDPSPAARRWILSYYHGV</sequence>
<name>A0A8J7FLS6_9NEIS</name>